<evidence type="ECO:0000256" key="2">
    <source>
        <dbReference type="ARBA" id="ARBA00022490"/>
    </source>
</evidence>
<evidence type="ECO:0000256" key="3">
    <source>
        <dbReference type="ARBA" id="ARBA00022723"/>
    </source>
</evidence>
<dbReference type="InterPro" id="IPR033756">
    <property type="entry name" value="YlxH/NBP35"/>
</dbReference>
<dbReference type="HAMAP" id="MF_03038">
    <property type="entry name" value="NUBP1"/>
    <property type="match status" value="1"/>
</dbReference>
<keyword evidence="3" id="KW-0479">Metal-binding</keyword>
<proteinExistence type="inferred from homology"/>
<dbReference type="SUPFAM" id="SSF52540">
    <property type="entry name" value="P-loop containing nucleoside triphosphate hydrolases"/>
    <property type="match status" value="1"/>
</dbReference>
<name>A0ABD0YE07_9HEMI</name>
<dbReference type="EMBL" id="JBFDAA010000009">
    <property type="protein sequence ID" value="KAL1128884.1"/>
    <property type="molecule type" value="Genomic_DNA"/>
</dbReference>
<feature type="non-terminal residue" evidence="8">
    <location>
        <position position="1"/>
    </location>
</feature>
<keyword evidence="6" id="KW-0408">Iron</keyword>
<dbReference type="PANTHER" id="PTHR23264">
    <property type="entry name" value="NUCLEOTIDE-BINDING PROTEIN NBP35 YEAST -RELATED"/>
    <property type="match status" value="1"/>
</dbReference>
<dbReference type="InterPro" id="IPR027417">
    <property type="entry name" value="P-loop_NTPase"/>
</dbReference>
<gene>
    <name evidence="8" type="ORF">AAG570_013418</name>
</gene>
<dbReference type="GO" id="GO:0046872">
    <property type="term" value="F:metal ion binding"/>
    <property type="evidence" value="ECO:0007669"/>
    <property type="project" value="UniProtKB-KW"/>
</dbReference>
<dbReference type="Gene3D" id="3.40.50.300">
    <property type="entry name" value="P-loop containing nucleotide triphosphate hydrolases"/>
    <property type="match status" value="1"/>
</dbReference>
<dbReference type="AlphaFoldDB" id="A0ABD0YE07"/>
<keyword evidence="7" id="KW-0411">Iron-sulfur</keyword>
<evidence type="ECO:0000256" key="5">
    <source>
        <dbReference type="ARBA" id="ARBA00022840"/>
    </source>
</evidence>
<organism evidence="8 9">
    <name type="scientific">Ranatra chinensis</name>
    <dbReference type="NCBI Taxonomy" id="642074"/>
    <lineage>
        <taxon>Eukaryota</taxon>
        <taxon>Metazoa</taxon>
        <taxon>Ecdysozoa</taxon>
        <taxon>Arthropoda</taxon>
        <taxon>Hexapoda</taxon>
        <taxon>Insecta</taxon>
        <taxon>Pterygota</taxon>
        <taxon>Neoptera</taxon>
        <taxon>Paraneoptera</taxon>
        <taxon>Hemiptera</taxon>
        <taxon>Heteroptera</taxon>
        <taxon>Panheteroptera</taxon>
        <taxon>Nepomorpha</taxon>
        <taxon>Nepidae</taxon>
        <taxon>Ranatrinae</taxon>
        <taxon>Ranatra</taxon>
    </lineage>
</organism>
<reference evidence="8 9" key="1">
    <citation type="submission" date="2024-07" db="EMBL/GenBank/DDBJ databases">
        <title>Chromosome-level genome assembly of the water stick insect Ranatra chinensis (Heteroptera: Nepidae).</title>
        <authorList>
            <person name="Liu X."/>
        </authorList>
    </citation>
    <scope>NUCLEOTIDE SEQUENCE [LARGE SCALE GENOMIC DNA]</scope>
    <source>
        <strain evidence="8">Cailab_2021Rc</strain>
        <tissue evidence="8">Muscle</tissue>
    </source>
</reference>
<keyword evidence="2" id="KW-0963">Cytoplasm</keyword>
<protein>
    <recommendedName>
        <fullName evidence="10">Atpase nucleotide-binding protein</fullName>
    </recommendedName>
</protein>
<evidence type="ECO:0000256" key="6">
    <source>
        <dbReference type="ARBA" id="ARBA00023004"/>
    </source>
</evidence>
<evidence type="ECO:0000256" key="1">
    <source>
        <dbReference type="ARBA" id="ARBA00022485"/>
    </source>
</evidence>
<dbReference type="Pfam" id="PF10609">
    <property type="entry name" value="ParA"/>
    <property type="match status" value="1"/>
</dbReference>
<dbReference type="InterPro" id="IPR028601">
    <property type="entry name" value="NUBP1/Nbp35"/>
</dbReference>
<evidence type="ECO:0000313" key="9">
    <source>
        <dbReference type="Proteomes" id="UP001558652"/>
    </source>
</evidence>
<dbReference type="InterPro" id="IPR019591">
    <property type="entry name" value="Mrp/NBP35_ATP-bd"/>
</dbReference>
<keyword evidence="4" id="KW-0547">Nucleotide-binding</keyword>
<sequence length="320" mass="34022">CPGTQSESAGKASACAGCPNQSLCASGATKASDIGVELVKARMSSVKNKILVLSGKGGVGKSTFTALLARSLASSDPNRNVAIVDIDVCGPSTPRVMGILNEQVHMSGDGWCPVFVEDNLSVMSIGFLLESPDDAVIWRGPKKNTMIRQFLSEVDWGDVVDYLLLDTPPGTSDEHLSATSYLKDVGGLAALVVTTPQEVSLLDVRKEIDFCRKVGVKVLGVVENMGAFVCPKCKTSTEIFPANSGGAVKMCEEMGVTFLGSLPLDPRLARACDEGKDFRAQVPDSPAVKALDSIIQSMYRSIYYYRIDQLDLTAHSGPGH</sequence>
<dbReference type="GO" id="GO:0051539">
    <property type="term" value="F:4 iron, 4 sulfur cluster binding"/>
    <property type="evidence" value="ECO:0007669"/>
    <property type="project" value="UniProtKB-KW"/>
</dbReference>
<evidence type="ECO:0000256" key="4">
    <source>
        <dbReference type="ARBA" id="ARBA00022741"/>
    </source>
</evidence>
<evidence type="ECO:0000256" key="7">
    <source>
        <dbReference type="ARBA" id="ARBA00023014"/>
    </source>
</evidence>
<dbReference type="CDD" id="cd02037">
    <property type="entry name" value="Mrp_NBP35"/>
    <property type="match status" value="1"/>
</dbReference>
<keyword evidence="1" id="KW-0004">4Fe-4S</keyword>
<evidence type="ECO:0000313" key="8">
    <source>
        <dbReference type="EMBL" id="KAL1128884.1"/>
    </source>
</evidence>
<dbReference type="HAMAP" id="MF_02040">
    <property type="entry name" value="Mrp_NBP35"/>
    <property type="match status" value="1"/>
</dbReference>
<dbReference type="FunFam" id="3.40.50.300:FF:001119">
    <property type="entry name" value="Iron-sulfur cluster carrier protein"/>
    <property type="match status" value="1"/>
</dbReference>
<dbReference type="PANTHER" id="PTHR23264:SF35">
    <property type="entry name" value="CYTOSOLIC FE-S CLUSTER ASSEMBLY FACTOR NUBP1"/>
    <property type="match status" value="1"/>
</dbReference>
<keyword evidence="5" id="KW-0067">ATP-binding</keyword>
<accession>A0ABD0YE07</accession>
<dbReference type="Proteomes" id="UP001558652">
    <property type="component" value="Unassembled WGS sequence"/>
</dbReference>
<evidence type="ECO:0008006" key="10">
    <source>
        <dbReference type="Google" id="ProtNLM"/>
    </source>
</evidence>
<comment type="caution">
    <text evidence="8">The sequence shown here is derived from an EMBL/GenBank/DDBJ whole genome shotgun (WGS) entry which is preliminary data.</text>
</comment>
<keyword evidence="9" id="KW-1185">Reference proteome</keyword>
<dbReference type="GO" id="GO:0005524">
    <property type="term" value="F:ATP binding"/>
    <property type="evidence" value="ECO:0007669"/>
    <property type="project" value="UniProtKB-KW"/>
</dbReference>